<feature type="compositionally biased region" description="Polar residues" evidence="2">
    <location>
        <begin position="288"/>
        <end position="297"/>
    </location>
</feature>
<feature type="region of interest" description="Disordered" evidence="2">
    <location>
        <begin position="252"/>
        <end position="297"/>
    </location>
</feature>
<dbReference type="VEuPathDB" id="TriTrypDB:ADEAN_000071400"/>
<keyword evidence="4" id="KW-1185">Reference proteome</keyword>
<feature type="compositionally biased region" description="Polar residues" evidence="2">
    <location>
        <begin position="269"/>
        <end position="281"/>
    </location>
</feature>
<feature type="region of interest" description="Disordered" evidence="2">
    <location>
        <begin position="319"/>
        <end position="377"/>
    </location>
</feature>
<protein>
    <submittedName>
        <fullName evidence="3">Uncharacterized protein</fullName>
    </submittedName>
</protein>
<feature type="compositionally biased region" description="Basic and acidic residues" evidence="2">
    <location>
        <begin position="337"/>
        <end position="350"/>
    </location>
</feature>
<feature type="coiled-coil region" evidence="1">
    <location>
        <begin position="1"/>
        <end position="28"/>
    </location>
</feature>
<organism evidence="3 4">
    <name type="scientific">Angomonas deanei</name>
    <dbReference type="NCBI Taxonomy" id="59799"/>
    <lineage>
        <taxon>Eukaryota</taxon>
        <taxon>Discoba</taxon>
        <taxon>Euglenozoa</taxon>
        <taxon>Kinetoplastea</taxon>
        <taxon>Metakinetoplastina</taxon>
        <taxon>Trypanosomatida</taxon>
        <taxon>Trypanosomatidae</taxon>
        <taxon>Strigomonadinae</taxon>
        <taxon>Angomonas</taxon>
    </lineage>
</organism>
<feature type="compositionally biased region" description="Polar residues" evidence="2">
    <location>
        <begin position="119"/>
        <end position="129"/>
    </location>
</feature>
<feature type="compositionally biased region" description="Polar residues" evidence="2">
    <location>
        <begin position="157"/>
        <end position="166"/>
    </location>
</feature>
<dbReference type="AlphaFoldDB" id="A0A7G2C3F9"/>
<dbReference type="EMBL" id="LR877145">
    <property type="protein sequence ID" value="CAD2213273.1"/>
    <property type="molecule type" value="Genomic_DNA"/>
</dbReference>
<accession>A0A7G2C3F9</accession>
<name>A0A7G2C3F9_9TRYP</name>
<evidence type="ECO:0000256" key="1">
    <source>
        <dbReference type="SAM" id="Coils"/>
    </source>
</evidence>
<proteinExistence type="predicted"/>
<gene>
    <name evidence="3" type="ORF">ADEAN_000071400</name>
</gene>
<evidence type="ECO:0000313" key="3">
    <source>
        <dbReference type="EMBL" id="CAD2213273.1"/>
    </source>
</evidence>
<feature type="compositionally biased region" description="Basic and acidic residues" evidence="2">
    <location>
        <begin position="175"/>
        <end position="189"/>
    </location>
</feature>
<evidence type="ECO:0000313" key="4">
    <source>
        <dbReference type="Proteomes" id="UP000515908"/>
    </source>
</evidence>
<feature type="compositionally biased region" description="Low complexity" evidence="2">
    <location>
        <begin position="354"/>
        <end position="377"/>
    </location>
</feature>
<sequence length="377" mass="41239">MSKANLDIFNEQQKLAQLRQQLAEQLADWKTVEETVLHVWSPVYTMPEGKETRAPSVDIQREPGEAMFRTSLIRKRAASNTMRKSLELALQPEQLERSGVGEVTLSPRVQPVISPPQRKLSTPTGSRGSTGAFHRLSNSSSHREESESAMLPAVKVNSVSPSSTPHAPSLPTPRGEGKRPAPLEVKDTSSSDSSSSEEIQRIIDEGTDSEDEPLLAATADATLTSSLKHYNAEKELASTVKVLTLRGRRQSLGTSGSLSIGMQKPPTPSHTNGRRNSSTSKPPIAPTRETSQPVVSAYQEQCLTNETNTPKKQNAFMLSETETVTPHQRETTVVYDRSSERPNHRLEMHSGGKPPLSDSPMQQPSLSSSVSSAERYL</sequence>
<reference evidence="3 4" key="1">
    <citation type="submission" date="2020-08" db="EMBL/GenBank/DDBJ databases">
        <authorList>
            <person name="Newling K."/>
            <person name="Davey J."/>
            <person name="Forrester S."/>
        </authorList>
    </citation>
    <scope>NUCLEOTIDE SEQUENCE [LARGE SCALE GENOMIC DNA]</scope>
    <source>
        <strain evidence="4">Crithidia deanei Carvalho (ATCC PRA-265)</strain>
    </source>
</reference>
<evidence type="ECO:0000256" key="2">
    <source>
        <dbReference type="SAM" id="MobiDB-lite"/>
    </source>
</evidence>
<dbReference type="Proteomes" id="UP000515908">
    <property type="component" value="Chromosome 01"/>
</dbReference>
<keyword evidence="1" id="KW-0175">Coiled coil</keyword>
<feature type="region of interest" description="Disordered" evidence="2">
    <location>
        <begin position="99"/>
        <end position="217"/>
    </location>
</feature>